<dbReference type="InterPro" id="IPR045864">
    <property type="entry name" value="aa-tRNA-synth_II/BPL/LPL"/>
</dbReference>
<dbReference type="Gene3D" id="2.40.50.140">
    <property type="entry name" value="Nucleic acid-binding proteins"/>
    <property type="match status" value="1"/>
</dbReference>
<evidence type="ECO:0000259" key="8">
    <source>
        <dbReference type="PROSITE" id="PS50862"/>
    </source>
</evidence>
<dbReference type="NCBIfam" id="TIGR00457">
    <property type="entry name" value="asnS"/>
    <property type="match status" value="1"/>
</dbReference>
<sequence length="446" mass="52956">MCNTIKQIFKQNTILINKKIVVKGWVKHKRTNKLKTFVIINDGSTRKNLQIILEKEDKSINLGVYLKLKGRIVLSKGKKQNIELLANNIKIYGIFKYKDLQKTILQPKKHSYKKLREQSYLRFRTNFFSSIMRIRHNVSYLIHKYFHKNGFYYIHTPIITNYDTEGSSNLFKVTNLNLKTNDFNSDFFGENAYLTVSGQMHAEAAALGLRKIYTFGPTFRAEKSKTPRHLAEFWMVEPEIAFFNLKNNMFLAEEFIKYIIKNILILSKDDIELLDKKNIIVNNLNKILNKEFKRIHYSKVIRILIQNGYDMKWGQDLNYEHEKFLVESYFKYPIIIFNYPIDIKPFYMRKNKDKQTVAAMDIIFPNVGEIIGGSQREERYDILLSQMKYFKLNRTILEWYINTRRFSTVPHSGFGLGFDRLIQFITNMKNIKEVIPFPRSINKIYT</sequence>
<dbReference type="Proteomes" id="UP000257017">
    <property type="component" value="Chromosome"/>
</dbReference>
<organism evidence="9 10">
    <name type="scientific">Candidatus Karelsulcia muelleri</name>
    <dbReference type="NCBI Taxonomy" id="336810"/>
    <lineage>
        <taxon>Bacteria</taxon>
        <taxon>Pseudomonadati</taxon>
        <taxon>Bacteroidota</taxon>
        <taxon>Flavobacteriia</taxon>
        <taxon>Flavobacteriales</taxon>
        <taxon>Candidatus Karelsulcia</taxon>
    </lineage>
</organism>
<evidence type="ECO:0000256" key="6">
    <source>
        <dbReference type="ARBA" id="ARBA00023146"/>
    </source>
</evidence>
<evidence type="ECO:0000256" key="7">
    <source>
        <dbReference type="HAMAP-Rule" id="MF_00534"/>
    </source>
</evidence>
<keyword evidence="3 7" id="KW-0547">Nucleotide-binding</keyword>
<dbReference type="PRINTS" id="PR01042">
    <property type="entry name" value="TRNASYNTHASP"/>
</dbReference>
<keyword evidence="6 7" id="KW-0030">Aminoacyl-tRNA synthetase</keyword>
<dbReference type="SUPFAM" id="SSF55681">
    <property type="entry name" value="Class II aaRS and biotin synthetases"/>
    <property type="match status" value="1"/>
</dbReference>
<dbReference type="NCBIfam" id="NF003037">
    <property type="entry name" value="PRK03932.1"/>
    <property type="match status" value="1"/>
</dbReference>
<keyword evidence="5 7" id="KW-0648">Protein biosynthesis</keyword>
<keyword evidence="7" id="KW-0963">Cytoplasm</keyword>
<dbReference type="SUPFAM" id="SSF50249">
    <property type="entry name" value="Nucleic acid-binding proteins"/>
    <property type="match status" value="1"/>
</dbReference>
<accession>A0A346E0U8</accession>
<dbReference type="OrthoDB" id="9762036at2"/>
<dbReference type="Pfam" id="PF00152">
    <property type="entry name" value="tRNA-synt_2"/>
    <property type="match status" value="1"/>
</dbReference>
<evidence type="ECO:0000256" key="4">
    <source>
        <dbReference type="ARBA" id="ARBA00022840"/>
    </source>
</evidence>
<feature type="domain" description="Aminoacyl-transfer RNA synthetases class-II family profile" evidence="8">
    <location>
        <begin position="132"/>
        <end position="436"/>
    </location>
</feature>
<dbReference type="RefSeq" id="WP_158380319.1">
    <property type="nucleotide sequence ID" value="NZ_CP028359.1"/>
</dbReference>
<evidence type="ECO:0000256" key="1">
    <source>
        <dbReference type="ARBA" id="ARBA00008226"/>
    </source>
</evidence>
<evidence type="ECO:0000256" key="2">
    <source>
        <dbReference type="ARBA" id="ARBA00022598"/>
    </source>
</evidence>
<dbReference type="InterPro" id="IPR002312">
    <property type="entry name" value="Asp/Asn-tRNA-synth_IIb"/>
</dbReference>
<dbReference type="InterPro" id="IPR004522">
    <property type="entry name" value="Asn-tRNA-ligase"/>
</dbReference>
<dbReference type="Gene3D" id="3.30.930.10">
    <property type="entry name" value="Bira Bifunctional Protein, Domain 2"/>
    <property type="match status" value="1"/>
</dbReference>
<dbReference type="InterPro" id="IPR012340">
    <property type="entry name" value="NA-bd_OB-fold"/>
</dbReference>
<keyword evidence="2 7" id="KW-0436">Ligase</keyword>
<comment type="catalytic activity">
    <reaction evidence="7">
        <text>tRNA(Asn) + L-asparagine + ATP = L-asparaginyl-tRNA(Asn) + AMP + diphosphate + H(+)</text>
        <dbReference type="Rhea" id="RHEA:11180"/>
        <dbReference type="Rhea" id="RHEA-COMP:9659"/>
        <dbReference type="Rhea" id="RHEA-COMP:9674"/>
        <dbReference type="ChEBI" id="CHEBI:15378"/>
        <dbReference type="ChEBI" id="CHEBI:30616"/>
        <dbReference type="ChEBI" id="CHEBI:33019"/>
        <dbReference type="ChEBI" id="CHEBI:58048"/>
        <dbReference type="ChEBI" id="CHEBI:78442"/>
        <dbReference type="ChEBI" id="CHEBI:78515"/>
        <dbReference type="ChEBI" id="CHEBI:456215"/>
        <dbReference type="EC" id="6.1.1.22"/>
    </reaction>
</comment>
<dbReference type="GO" id="GO:0005737">
    <property type="term" value="C:cytoplasm"/>
    <property type="evidence" value="ECO:0007669"/>
    <property type="project" value="UniProtKB-SubCell"/>
</dbReference>
<dbReference type="InterPro" id="IPR004365">
    <property type="entry name" value="NA-bd_OB_tRNA"/>
</dbReference>
<reference evidence="9 10" key="1">
    <citation type="submission" date="2018-03" db="EMBL/GenBank/DDBJ databases">
        <title>A parallel universe: an anciently diverged bacterial symbiosis in a Hawaiian planthopper (Hemiptera: Cixiidae) reveals rearranged nutritional responsibilities.</title>
        <authorList>
            <person name="Bennett G."/>
            <person name="Mao M."/>
        </authorList>
    </citation>
    <scope>NUCLEOTIDE SEQUENCE [LARGE SCALE GENOMIC DNA]</scope>
    <source>
        <strain evidence="9 10">OLIH</strain>
    </source>
</reference>
<evidence type="ECO:0000256" key="5">
    <source>
        <dbReference type="ARBA" id="ARBA00022917"/>
    </source>
</evidence>
<dbReference type="HAMAP" id="MF_00534">
    <property type="entry name" value="Asn_tRNA_synth"/>
    <property type="match status" value="1"/>
</dbReference>
<dbReference type="EMBL" id="CP028359">
    <property type="protein sequence ID" value="AXN02603.1"/>
    <property type="molecule type" value="Genomic_DNA"/>
</dbReference>
<proteinExistence type="inferred from homology"/>
<evidence type="ECO:0000313" key="10">
    <source>
        <dbReference type="Proteomes" id="UP000257017"/>
    </source>
</evidence>
<evidence type="ECO:0000313" key="9">
    <source>
        <dbReference type="EMBL" id="AXN02603.1"/>
    </source>
</evidence>
<dbReference type="Pfam" id="PF01336">
    <property type="entry name" value="tRNA_anti-codon"/>
    <property type="match status" value="1"/>
</dbReference>
<gene>
    <name evidence="7" type="primary">asnS</name>
    <name evidence="9" type="ORF">C9I73_060</name>
</gene>
<dbReference type="InterPro" id="IPR004364">
    <property type="entry name" value="Aa-tRNA-synt_II"/>
</dbReference>
<dbReference type="CDD" id="cd04318">
    <property type="entry name" value="EcAsnRS_like_N"/>
    <property type="match status" value="1"/>
</dbReference>
<dbReference type="AlphaFoldDB" id="A0A346E0U8"/>
<dbReference type="PROSITE" id="PS50862">
    <property type="entry name" value="AA_TRNA_LIGASE_II"/>
    <property type="match status" value="1"/>
</dbReference>
<comment type="subcellular location">
    <subcellularLocation>
        <location evidence="7">Cytoplasm</location>
    </subcellularLocation>
</comment>
<dbReference type="FunFam" id="3.30.930.10:FF:000016">
    <property type="entry name" value="Asparagine--tRNA ligase"/>
    <property type="match status" value="1"/>
</dbReference>
<dbReference type="CDD" id="cd00776">
    <property type="entry name" value="AsxRS_core"/>
    <property type="match status" value="1"/>
</dbReference>
<name>A0A346E0U8_9FLAO</name>
<dbReference type="GO" id="GO:0003676">
    <property type="term" value="F:nucleic acid binding"/>
    <property type="evidence" value="ECO:0007669"/>
    <property type="project" value="InterPro"/>
</dbReference>
<dbReference type="InterPro" id="IPR006195">
    <property type="entry name" value="aa-tRNA-synth_II"/>
</dbReference>
<keyword evidence="4 7" id="KW-0067">ATP-binding</keyword>
<comment type="similarity">
    <text evidence="1 7">Belongs to the class-II aminoacyl-tRNA synthetase family.</text>
</comment>
<dbReference type="PANTHER" id="PTHR22594">
    <property type="entry name" value="ASPARTYL/LYSYL-TRNA SYNTHETASE"/>
    <property type="match status" value="1"/>
</dbReference>
<dbReference type="EC" id="6.1.1.22" evidence="7"/>
<protein>
    <recommendedName>
        <fullName evidence="7">Asparagine--tRNA ligase</fullName>
        <ecNumber evidence="7">6.1.1.22</ecNumber>
    </recommendedName>
    <alternativeName>
        <fullName evidence="7">Asparaginyl-tRNA synthetase</fullName>
        <shortName evidence="7">AsnRS</shortName>
    </alternativeName>
</protein>
<dbReference type="PANTHER" id="PTHR22594:SF34">
    <property type="entry name" value="ASPARAGINE--TRNA LIGASE, MITOCHONDRIAL-RELATED"/>
    <property type="match status" value="1"/>
</dbReference>
<dbReference type="GO" id="GO:0006421">
    <property type="term" value="P:asparaginyl-tRNA aminoacylation"/>
    <property type="evidence" value="ECO:0007669"/>
    <property type="project" value="UniProtKB-UniRule"/>
</dbReference>
<comment type="subunit">
    <text evidence="7">Homodimer.</text>
</comment>
<dbReference type="GO" id="GO:0004816">
    <property type="term" value="F:asparagine-tRNA ligase activity"/>
    <property type="evidence" value="ECO:0007669"/>
    <property type="project" value="UniProtKB-UniRule"/>
</dbReference>
<dbReference type="GO" id="GO:0005524">
    <property type="term" value="F:ATP binding"/>
    <property type="evidence" value="ECO:0007669"/>
    <property type="project" value="UniProtKB-UniRule"/>
</dbReference>
<evidence type="ECO:0000256" key="3">
    <source>
        <dbReference type="ARBA" id="ARBA00022741"/>
    </source>
</evidence>